<dbReference type="EMBL" id="JADIMC010000098">
    <property type="protein sequence ID" value="MBO8477048.1"/>
    <property type="molecule type" value="Genomic_DNA"/>
</dbReference>
<dbReference type="PANTHER" id="PTHR37835">
    <property type="entry name" value="ALPHA-CLOSTRIPAIN"/>
    <property type="match status" value="1"/>
</dbReference>
<organism evidence="1 2">
    <name type="scientific">Candidatus Limisoma faecipullorum</name>
    <dbReference type="NCBI Taxonomy" id="2840854"/>
    <lineage>
        <taxon>Bacteria</taxon>
        <taxon>Pseudomonadati</taxon>
        <taxon>Bacteroidota</taxon>
        <taxon>Bacteroidia</taxon>
        <taxon>Bacteroidales</taxon>
        <taxon>Candidatus Limisoma</taxon>
    </lineage>
</organism>
<sequence length="350" mass="39161">MYFPWSTDLTYDFINNIEDMKEAIAANGLHSQRVIVYLANSPYEARLLEIGADCKETVLKTYDNPPMTSAAGISSMLADIAGIAPASRYSMTIGCHGLGWIPVSGQQRALRKPARFHWEGTAGPRTRFFGGLSPEYQTDISTLREAIEDAGMKMDYILFDDCYMSNVEVAYELREVTGHLIASTSEIMSHGMPYDIIGGYLLGTPDYEKICEGFLSFYSDYPTPCGSIAVTDCSQMENLASIMREINSRHTFDTEKLPQLQRLDGYIPSMFFDMESYVENLCGDKELLQAFRDQMQRTVIAKACTPTIYTAITYEQIRVDTFSGLTISDPTENSMATYALSGTSWHKATH</sequence>
<reference evidence="1" key="2">
    <citation type="journal article" date="2021" name="PeerJ">
        <title>Extensive microbial diversity within the chicken gut microbiome revealed by metagenomics and culture.</title>
        <authorList>
            <person name="Gilroy R."/>
            <person name="Ravi A."/>
            <person name="Getino M."/>
            <person name="Pursley I."/>
            <person name="Horton D.L."/>
            <person name="Alikhan N.F."/>
            <person name="Baker D."/>
            <person name="Gharbi K."/>
            <person name="Hall N."/>
            <person name="Watson M."/>
            <person name="Adriaenssens E.M."/>
            <person name="Foster-Nyarko E."/>
            <person name="Jarju S."/>
            <person name="Secka A."/>
            <person name="Antonio M."/>
            <person name="Oren A."/>
            <person name="Chaudhuri R.R."/>
            <person name="La Ragione R."/>
            <person name="Hildebrand F."/>
            <person name="Pallen M.J."/>
        </authorList>
    </citation>
    <scope>NUCLEOTIDE SEQUENCE</scope>
    <source>
        <strain evidence="1">6919</strain>
    </source>
</reference>
<proteinExistence type="predicted"/>
<dbReference type="Proteomes" id="UP000823598">
    <property type="component" value="Unassembled WGS sequence"/>
</dbReference>
<gene>
    <name evidence="1" type="ORF">IAB88_08660</name>
</gene>
<comment type="caution">
    <text evidence="1">The sequence shown here is derived from an EMBL/GenBank/DDBJ whole genome shotgun (WGS) entry which is preliminary data.</text>
</comment>
<evidence type="ECO:0000313" key="1">
    <source>
        <dbReference type="EMBL" id="MBO8477048.1"/>
    </source>
</evidence>
<name>A0A9D9NL29_9BACT</name>
<dbReference type="InterPro" id="IPR005077">
    <property type="entry name" value="Peptidase_C11"/>
</dbReference>
<dbReference type="PANTHER" id="PTHR37835:SF1">
    <property type="entry name" value="ALPHA-CLOSTRIPAIN"/>
    <property type="match status" value="1"/>
</dbReference>
<reference evidence="1" key="1">
    <citation type="submission" date="2020-10" db="EMBL/GenBank/DDBJ databases">
        <authorList>
            <person name="Gilroy R."/>
        </authorList>
    </citation>
    <scope>NUCLEOTIDE SEQUENCE</scope>
    <source>
        <strain evidence="1">6919</strain>
    </source>
</reference>
<evidence type="ECO:0000313" key="2">
    <source>
        <dbReference type="Proteomes" id="UP000823598"/>
    </source>
</evidence>
<dbReference type="AlphaFoldDB" id="A0A9D9NL29"/>
<accession>A0A9D9NL29</accession>
<protein>
    <submittedName>
        <fullName evidence="1">Clostripain family protein</fullName>
    </submittedName>
</protein>
<dbReference type="Pfam" id="PF03415">
    <property type="entry name" value="Peptidase_C11"/>
    <property type="match status" value="1"/>
</dbReference>
<dbReference type="Gene3D" id="3.40.50.11970">
    <property type="match status" value="1"/>
</dbReference>